<evidence type="ECO:0000313" key="2">
    <source>
        <dbReference type="EMBL" id="CAD7447496.1"/>
    </source>
</evidence>
<dbReference type="SUPFAM" id="SSF54373">
    <property type="entry name" value="FAD-linked reductases, C-terminal domain"/>
    <property type="match status" value="1"/>
</dbReference>
<organism evidence="2">
    <name type="scientific">Timema bartmani</name>
    <dbReference type="NCBI Taxonomy" id="61472"/>
    <lineage>
        <taxon>Eukaryota</taxon>
        <taxon>Metazoa</taxon>
        <taxon>Ecdysozoa</taxon>
        <taxon>Arthropoda</taxon>
        <taxon>Hexapoda</taxon>
        <taxon>Insecta</taxon>
        <taxon>Pterygota</taxon>
        <taxon>Neoptera</taxon>
        <taxon>Polyneoptera</taxon>
        <taxon>Phasmatodea</taxon>
        <taxon>Timematodea</taxon>
        <taxon>Timematoidea</taxon>
        <taxon>Timematidae</taxon>
        <taxon>Timema</taxon>
    </lineage>
</organism>
<dbReference type="InterPro" id="IPR036188">
    <property type="entry name" value="FAD/NAD-bd_sf"/>
</dbReference>
<dbReference type="AlphaFoldDB" id="A0A7R9F7T9"/>
<dbReference type="PANTHER" id="PTHR10742">
    <property type="entry name" value="FLAVIN MONOAMINE OXIDASE"/>
    <property type="match status" value="1"/>
</dbReference>
<dbReference type="SUPFAM" id="SSF51905">
    <property type="entry name" value="FAD/NAD(P)-binding domain"/>
    <property type="match status" value="1"/>
</dbReference>
<sequence length="522" mass="56853">MFVMWCVSGPVNKSDLTICPKMEACGEKKPLGACLIDPSILDPCVQEPSVTIIGAGLAGLSAAHRLTKCGIRNFTVLEATDRPGGRIHSCWLNDSSVELGSQWIHGACAGNPMFSLATQEGLLHTPLSRSDDSAGYFYTTDGRAVSLAVSIAATKAFHLIKNLAINLFASDNNVKQHVSLGEFLASHIDQELSRFPDFDRDDASRVMNGLANTLRAQIGDDLSLVSADHYGSSIVIPGGNVRVPLGHIGLLAPLLRDLPECCVKYCTPVKCIMWDPEETAGPRAKVQCFNGEEYVCDYVIVTASLGVLKNTAKQLFCPELPDDKRIAIDRLGYGCMDKIFLEYKKPFWVSRDGIVRLGWSTDQLARRSDWSKGITHIEPVAGSKHVLCAWIGGPESVVMEKSSNEEVAERVTHILKRFTGNPCLPYPNTIMRSAWYMDPYFCGSCSYMGIRSTVGHQCDLGAPIPGECGDVPPLLLFAGEATCPGYHSTTQGAFFSGVREADRIIELTKKYQGPPNSKNLEA</sequence>
<accession>A0A7R9F7T9</accession>
<dbReference type="Gene3D" id="3.50.50.60">
    <property type="entry name" value="FAD/NAD(P)-binding domain"/>
    <property type="match status" value="1"/>
</dbReference>
<dbReference type="PANTHER" id="PTHR10742:SF416">
    <property type="entry name" value="SPERMINE OXIDASE"/>
    <property type="match status" value="1"/>
</dbReference>
<dbReference type="InterPro" id="IPR050281">
    <property type="entry name" value="Flavin_monoamine_oxidase"/>
</dbReference>
<dbReference type="Gene3D" id="3.90.660.10">
    <property type="match status" value="1"/>
</dbReference>
<evidence type="ECO:0000259" key="1">
    <source>
        <dbReference type="Pfam" id="PF01593"/>
    </source>
</evidence>
<dbReference type="Pfam" id="PF01593">
    <property type="entry name" value="Amino_oxidase"/>
    <property type="match status" value="1"/>
</dbReference>
<name>A0A7R9F7T9_9NEOP</name>
<gene>
    <name evidence="2" type="ORF">TBIB3V08_LOCUS9809</name>
</gene>
<reference evidence="2" key="1">
    <citation type="submission" date="2020-11" db="EMBL/GenBank/DDBJ databases">
        <authorList>
            <person name="Tran Van P."/>
        </authorList>
    </citation>
    <scope>NUCLEOTIDE SEQUENCE</scope>
</reference>
<protein>
    <recommendedName>
        <fullName evidence="1">Amine oxidase domain-containing protein</fullName>
    </recommendedName>
</protein>
<proteinExistence type="predicted"/>
<dbReference type="InterPro" id="IPR002937">
    <property type="entry name" value="Amino_oxidase"/>
</dbReference>
<dbReference type="GO" id="GO:0046592">
    <property type="term" value="F:polyamine oxidase activity"/>
    <property type="evidence" value="ECO:0007669"/>
    <property type="project" value="TreeGrafter"/>
</dbReference>
<feature type="domain" description="Amine oxidase" evidence="1">
    <location>
        <begin position="57"/>
        <end position="505"/>
    </location>
</feature>
<dbReference type="EMBL" id="OD568946">
    <property type="protein sequence ID" value="CAD7447496.1"/>
    <property type="molecule type" value="Genomic_DNA"/>
</dbReference>